<accession>A0AAV7E235</accession>
<dbReference type="InterPro" id="IPR044595">
    <property type="entry name" value="KMD1-4"/>
</dbReference>
<proteinExistence type="predicted"/>
<dbReference type="GO" id="GO:2000762">
    <property type="term" value="P:regulation of phenylpropanoid metabolic process"/>
    <property type="evidence" value="ECO:0007669"/>
    <property type="project" value="InterPro"/>
</dbReference>
<dbReference type="SUPFAM" id="SSF117281">
    <property type="entry name" value="Kelch motif"/>
    <property type="match status" value="1"/>
</dbReference>
<keyword evidence="2" id="KW-1185">Reference proteome</keyword>
<dbReference type="InterPro" id="IPR006652">
    <property type="entry name" value="Kelch_1"/>
</dbReference>
<reference evidence="1 2" key="1">
    <citation type="submission" date="2021-07" db="EMBL/GenBank/DDBJ databases">
        <title>The Aristolochia fimbriata genome: insights into angiosperm evolution, floral development and chemical biosynthesis.</title>
        <authorList>
            <person name="Jiao Y."/>
        </authorList>
    </citation>
    <scope>NUCLEOTIDE SEQUENCE [LARGE SCALE GENOMIC DNA]</scope>
    <source>
        <strain evidence="1">IBCAS-2021</strain>
        <tissue evidence="1">Leaf</tissue>
    </source>
</reference>
<dbReference type="EMBL" id="JAINDJ010000007">
    <property type="protein sequence ID" value="KAG9442955.1"/>
    <property type="molecule type" value="Genomic_DNA"/>
</dbReference>
<comment type="caution">
    <text evidence="1">The sequence shown here is derived from an EMBL/GenBank/DDBJ whole genome shotgun (WGS) entry which is preliminary data.</text>
</comment>
<dbReference type="AlphaFoldDB" id="A0AAV7E235"/>
<gene>
    <name evidence="1" type="ORF">H6P81_018809</name>
</gene>
<dbReference type="PANTHER" id="PTHR46407">
    <property type="entry name" value="OS02G0208700 PROTEIN"/>
    <property type="match status" value="1"/>
</dbReference>
<dbReference type="SMART" id="SM00612">
    <property type="entry name" value="Kelch"/>
    <property type="match status" value="1"/>
</dbReference>
<protein>
    <recommendedName>
        <fullName evidence="3">F-box/kelch-repeat protein</fullName>
    </recommendedName>
</protein>
<organism evidence="1 2">
    <name type="scientific">Aristolochia fimbriata</name>
    <name type="common">White veined hardy Dutchman's pipe vine</name>
    <dbReference type="NCBI Taxonomy" id="158543"/>
    <lineage>
        <taxon>Eukaryota</taxon>
        <taxon>Viridiplantae</taxon>
        <taxon>Streptophyta</taxon>
        <taxon>Embryophyta</taxon>
        <taxon>Tracheophyta</taxon>
        <taxon>Spermatophyta</taxon>
        <taxon>Magnoliopsida</taxon>
        <taxon>Magnoliidae</taxon>
        <taxon>Piperales</taxon>
        <taxon>Aristolochiaceae</taxon>
        <taxon>Aristolochia</taxon>
    </lineage>
</organism>
<evidence type="ECO:0000313" key="2">
    <source>
        <dbReference type="Proteomes" id="UP000825729"/>
    </source>
</evidence>
<dbReference type="Proteomes" id="UP000825729">
    <property type="component" value="Unassembled WGS sequence"/>
</dbReference>
<dbReference type="PANTHER" id="PTHR46407:SF3">
    <property type="entry name" value="OS02G0208700 PROTEIN"/>
    <property type="match status" value="1"/>
</dbReference>
<name>A0AAV7E235_ARIFI</name>
<evidence type="ECO:0000313" key="1">
    <source>
        <dbReference type="EMBL" id="KAG9442955.1"/>
    </source>
</evidence>
<dbReference type="Pfam" id="PF01344">
    <property type="entry name" value="Kelch_1"/>
    <property type="match status" value="1"/>
</dbReference>
<sequence>MEHDELIPGLPEEIAIECLIRVPPFHCYKLGIVQKLWKSAATIPYFTHRRSQLQASLSKKNMVKPGRREGKFMILLQEEDHMINDNIDGNKEEMIIKKNARLVLYDIVKRDWWCKTLAGNFPAANLPNCCVISLTGENLVVMGDLTVREPPPQLAWASRTTGPSVWVYNFSSSIKCQGWREGTPVPGPPRLLFAHASDGLGTIFVAGGWNPVSDEPLRSAMAYDVEQEEWIPLPPMIQKRAYCYGTFFDNKLYVANNSCCCEVLDLTTFSWSLSVPPEQDSIHKQVDPETYHHIPLNLPSFPEINTFSSPGVVWLLTKPLTKPHALCAICQDPNEGDILLRAWLDHEHSHDEAIRFIIAAKLKKVEHIAILPEKYWVAVRGVSLTNFLLPNFAE</sequence>
<dbReference type="InterPro" id="IPR015915">
    <property type="entry name" value="Kelch-typ_b-propeller"/>
</dbReference>
<dbReference type="Gene3D" id="2.120.10.80">
    <property type="entry name" value="Kelch-type beta propeller"/>
    <property type="match status" value="1"/>
</dbReference>
<dbReference type="GO" id="GO:0080037">
    <property type="term" value="P:negative regulation of cytokinin-activated signaling pathway"/>
    <property type="evidence" value="ECO:0007669"/>
    <property type="project" value="InterPro"/>
</dbReference>
<evidence type="ECO:0008006" key="3">
    <source>
        <dbReference type="Google" id="ProtNLM"/>
    </source>
</evidence>